<gene>
    <name evidence="1" type="ORF">ACFO8Q_19785</name>
</gene>
<organism evidence="1 2">
    <name type="scientific">Effusibacillus consociatus</name>
    <dbReference type="NCBI Taxonomy" id="1117041"/>
    <lineage>
        <taxon>Bacteria</taxon>
        <taxon>Bacillati</taxon>
        <taxon>Bacillota</taxon>
        <taxon>Bacilli</taxon>
        <taxon>Bacillales</taxon>
        <taxon>Alicyclobacillaceae</taxon>
        <taxon>Effusibacillus</taxon>
    </lineage>
</organism>
<proteinExistence type="predicted"/>
<dbReference type="RefSeq" id="WP_380028257.1">
    <property type="nucleotide sequence ID" value="NZ_JBHSHC010000138.1"/>
</dbReference>
<name>A0ABV9Q696_9BACL</name>
<accession>A0ABV9Q696</accession>
<comment type="caution">
    <text evidence="1">The sequence shown here is derived from an EMBL/GenBank/DDBJ whole genome shotgun (WGS) entry which is preliminary data.</text>
</comment>
<evidence type="ECO:0000313" key="1">
    <source>
        <dbReference type="EMBL" id="MFC4769575.1"/>
    </source>
</evidence>
<evidence type="ECO:0000313" key="2">
    <source>
        <dbReference type="Proteomes" id="UP001596002"/>
    </source>
</evidence>
<dbReference type="EMBL" id="JBHSHC010000138">
    <property type="protein sequence ID" value="MFC4769575.1"/>
    <property type="molecule type" value="Genomic_DNA"/>
</dbReference>
<reference evidence="2" key="1">
    <citation type="journal article" date="2019" name="Int. J. Syst. Evol. Microbiol.">
        <title>The Global Catalogue of Microorganisms (GCM) 10K type strain sequencing project: providing services to taxonomists for standard genome sequencing and annotation.</title>
        <authorList>
            <consortium name="The Broad Institute Genomics Platform"/>
            <consortium name="The Broad Institute Genome Sequencing Center for Infectious Disease"/>
            <person name="Wu L."/>
            <person name="Ma J."/>
        </authorList>
    </citation>
    <scope>NUCLEOTIDE SEQUENCE [LARGE SCALE GENOMIC DNA]</scope>
    <source>
        <strain evidence="2">WYCCWR 12678</strain>
    </source>
</reference>
<protein>
    <submittedName>
        <fullName evidence="1">Uncharacterized protein</fullName>
    </submittedName>
</protein>
<dbReference type="Proteomes" id="UP001596002">
    <property type="component" value="Unassembled WGS sequence"/>
</dbReference>
<sequence>MGRIGLTSYGGEALFSILAVWLLPAGAAQFKLIQKLQATNRKQVESPSECAAVTVE</sequence>
<keyword evidence="2" id="KW-1185">Reference proteome</keyword>